<organism evidence="2 5">
    <name type="scientific">Bradyrhizobium frederickii</name>
    <dbReference type="NCBI Taxonomy" id="2560054"/>
    <lineage>
        <taxon>Bacteria</taxon>
        <taxon>Pseudomonadati</taxon>
        <taxon>Pseudomonadota</taxon>
        <taxon>Alphaproteobacteria</taxon>
        <taxon>Hyphomicrobiales</taxon>
        <taxon>Nitrobacteraceae</taxon>
        <taxon>Bradyrhizobium</taxon>
    </lineage>
</organism>
<evidence type="ECO:0000313" key="4">
    <source>
        <dbReference type="Proteomes" id="UP000297700"/>
    </source>
</evidence>
<dbReference type="Proteomes" id="UP000298225">
    <property type="component" value="Unassembled WGS sequence"/>
</dbReference>
<dbReference type="EMBL" id="SPQU01000039">
    <property type="protein sequence ID" value="TFV30194.1"/>
    <property type="molecule type" value="Genomic_DNA"/>
</dbReference>
<accession>A0A4Y9KSK7</accession>
<evidence type="ECO:0000313" key="2">
    <source>
        <dbReference type="EMBL" id="TFV30194.1"/>
    </source>
</evidence>
<proteinExistence type="predicted"/>
<protein>
    <submittedName>
        <fullName evidence="2">Uncharacterized protein</fullName>
    </submittedName>
</protein>
<dbReference type="RefSeq" id="WP_126261822.1">
    <property type="nucleotide sequence ID" value="NZ_SPQS01000040.1"/>
</dbReference>
<accession>A0A4Y9NL70</accession>
<keyword evidence="5" id="KW-1185">Reference proteome</keyword>
<evidence type="ECO:0000313" key="3">
    <source>
        <dbReference type="EMBL" id="TFV68531.1"/>
    </source>
</evidence>
<name>A0A4Y9KSK7_9BRAD</name>
<dbReference type="AlphaFoldDB" id="A0A4Y9KSK7"/>
<reference evidence="2 5" key="1">
    <citation type="submission" date="2019-03" db="EMBL/GenBank/DDBJ databases">
        <title>Bradyrhizobium strains diversity isolated from Chamaecrista fasciculata.</title>
        <authorList>
            <person name="Urquiaga M.C.O."/>
            <person name="Hungria M."/>
            <person name="Delamuta J.R.M."/>
        </authorList>
    </citation>
    <scope>NUCLEOTIDE SEQUENCE [LARGE SCALE GENOMIC DNA]</scope>
    <source>
        <strain evidence="2 5">CNPSo 3424</strain>
    </source>
</reference>
<feature type="region of interest" description="Disordered" evidence="1">
    <location>
        <begin position="125"/>
        <end position="164"/>
    </location>
</feature>
<evidence type="ECO:0000313" key="5">
    <source>
        <dbReference type="Proteomes" id="UP000298225"/>
    </source>
</evidence>
<sequence length="178" mass="19002">MAGKTSQIAKLEAKGLETPSELAAVEAAFASAVHSMEAPPIELSDDQIGDLVGIKNLAEVRLVKARAAHRRADHALTEAKTAAAEKERKDNLTRVHSLGAAAQKQMQEAVTTAIKQLRAAMRAMAEAEIESRNSEPATSGRSADPQLPSRNHGHARRAAERTFPSARATLAAAWWPAL</sequence>
<gene>
    <name evidence="3" type="ORF">E4K64_36480</name>
    <name evidence="2" type="ORF">E4K66_36300</name>
</gene>
<dbReference type="Proteomes" id="UP000297700">
    <property type="component" value="Unassembled WGS sequence"/>
</dbReference>
<evidence type="ECO:0000256" key="1">
    <source>
        <dbReference type="SAM" id="MobiDB-lite"/>
    </source>
</evidence>
<dbReference type="EMBL" id="SPQS01000040">
    <property type="protein sequence ID" value="TFV68531.1"/>
    <property type="molecule type" value="Genomic_DNA"/>
</dbReference>
<reference evidence="3 4" key="2">
    <citation type="submission" date="2019-03" db="EMBL/GenBank/DDBJ databases">
        <title>Bradyrhizobium strains diversity.</title>
        <authorList>
            <person name="Urquiaga M.C.O."/>
            <person name="Hungria M."/>
            <person name="Delamuta J.R.M."/>
            <person name="Klepa M.S."/>
        </authorList>
    </citation>
    <scope>NUCLEOTIDE SEQUENCE [LARGE SCALE GENOMIC DNA]</scope>
    <source>
        <strain evidence="3 4">CNPSo 3426</strain>
    </source>
</reference>
<comment type="caution">
    <text evidence="2">The sequence shown here is derived from an EMBL/GenBank/DDBJ whole genome shotgun (WGS) entry which is preliminary data.</text>
</comment>